<evidence type="ECO:0000313" key="1">
    <source>
        <dbReference type="EMBL" id="KAL1869022.1"/>
    </source>
</evidence>
<proteinExistence type="predicted"/>
<accession>A0ABR3WZY9</accession>
<dbReference type="EMBL" id="JAVDPF010000036">
    <property type="protein sequence ID" value="KAL1869022.1"/>
    <property type="molecule type" value="Genomic_DNA"/>
</dbReference>
<sequence length="180" mass="20391">MTKHYTEVTIQEVSLSRAPIMSNMTGFQRLENLYSCLISAKAFLDMFRNTPPAQFAGMPFSTFSQFGNCLIALYKLSTLDDPAWDKTMVRETADVLLIIDQVVQTMGQITEFVAGPGQEDRTFLKGAMLMRSLRQKWAENLAPASGEGDTSLIRQDQENMLDSLQMGWPDDAWMNDVFIW</sequence>
<organism evidence="1 2">
    <name type="scientific">Paecilomyces lecythidis</name>
    <dbReference type="NCBI Taxonomy" id="3004212"/>
    <lineage>
        <taxon>Eukaryota</taxon>
        <taxon>Fungi</taxon>
        <taxon>Dikarya</taxon>
        <taxon>Ascomycota</taxon>
        <taxon>Pezizomycotina</taxon>
        <taxon>Eurotiomycetes</taxon>
        <taxon>Eurotiomycetidae</taxon>
        <taxon>Eurotiales</taxon>
        <taxon>Thermoascaceae</taxon>
        <taxon>Paecilomyces</taxon>
    </lineage>
</organism>
<protein>
    <submittedName>
        <fullName evidence="1">Uncharacterized protein</fullName>
    </submittedName>
</protein>
<evidence type="ECO:0000313" key="2">
    <source>
        <dbReference type="Proteomes" id="UP001583193"/>
    </source>
</evidence>
<gene>
    <name evidence="1" type="ORF">Plec18167_008025</name>
</gene>
<reference evidence="1 2" key="1">
    <citation type="journal article" date="2024" name="IMA Fungus">
        <title>IMA Genome - F19 : A genome assembly and annotation guide to empower mycologists, including annotated draft genome sequences of Ceratocystis pirilliformis, Diaporthe australafricana, Fusarium ophioides, Paecilomyces lecythidis, and Sporothrix stenoceras.</title>
        <authorList>
            <person name="Aylward J."/>
            <person name="Wilson A.M."/>
            <person name="Visagie C.M."/>
            <person name="Spraker J."/>
            <person name="Barnes I."/>
            <person name="Buitendag C."/>
            <person name="Ceriani C."/>
            <person name="Del Mar Angel L."/>
            <person name="du Plessis D."/>
            <person name="Fuchs T."/>
            <person name="Gasser K."/>
            <person name="Kramer D."/>
            <person name="Li W."/>
            <person name="Munsamy K."/>
            <person name="Piso A."/>
            <person name="Price J.L."/>
            <person name="Sonnekus B."/>
            <person name="Thomas C."/>
            <person name="van der Nest A."/>
            <person name="van Dijk A."/>
            <person name="van Heerden A."/>
            <person name="van Vuuren N."/>
            <person name="Yilmaz N."/>
            <person name="Duong T.A."/>
            <person name="van der Merwe N.A."/>
            <person name="Wingfield M.J."/>
            <person name="Wingfield B.D."/>
        </authorList>
    </citation>
    <scope>NUCLEOTIDE SEQUENCE [LARGE SCALE GENOMIC DNA]</scope>
    <source>
        <strain evidence="1 2">CMW 18167</strain>
    </source>
</reference>
<comment type="caution">
    <text evidence="1">The sequence shown here is derived from an EMBL/GenBank/DDBJ whole genome shotgun (WGS) entry which is preliminary data.</text>
</comment>
<dbReference type="Proteomes" id="UP001583193">
    <property type="component" value="Unassembled WGS sequence"/>
</dbReference>
<name>A0ABR3WZY9_9EURO</name>
<keyword evidence="2" id="KW-1185">Reference proteome</keyword>